<gene>
    <name evidence="5" type="ORF">SAMN02746066_00532</name>
</gene>
<evidence type="ECO:0000313" key="5">
    <source>
        <dbReference type="EMBL" id="SHM01358.1"/>
    </source>
</evidence>
<dbReference type="PIRSF" id="PIRSF000126">
    <property type="entry name" value="11-beta-HSD1"/>
    <property type="match status" value="1"/>
</dbReference>
<evidence type="ECO:0000256" key="2">
    <source>
        <dbReference type="ARBA" id="ARBA00023002"/>
    </source>
</evidence>
<dbReference type="OrthoDB" id="9808814at2"/>
<comment type="similarity">
    <text evidence="1 3">Belongs to the short-chain dehydrogenases/reductases (SDR) family.</text>
</comment>
<feature type="region of interest" description="Disordered" evidence="4">
    <location>
        <begin position="61"/>
        <end position="88"/>
    </location>
</feature>
<dbReference type="PANTHER" id="PTHR44196">
    <property type="entry name" value="DEHYDROGENASE/REDUCTASE SDR FAMILY MEMBER 7B"/>
    <property type="match status" value="1"/>
</dbReference>
<dbReference type="STRING" id="1120996.SAMN02746066_00532"/>
<dbReference type="Proteomes" id="UP000184038">
    <property type="component" value="Unassembled WGS sequence"/>
</dbReference>
<reference evidence="5 6" key="1">
    <citation type="submission" date="2016-11" db="EMBL/GenBank/DDBJ databases">
        <authorList>
            <person name="Jaros S."/>
            <person name="Januszkiewicz K."/>
            <person name="Wedrychowicz H."/>
        </authorList>
    </citation>
    <scope>NUCLEOTIDE SEQUENCE [LARGE SCALE GENOMIC DNA]</scope>
    <source>
        <strain evidence="5 6">DSM 15930</strain>
    </source>
</reference>
<dbReference type="CDD" id="cd05233">
    <property type="entry name" value="SDR_c"/>
    <property type="match status" value="1"/>
</dbReference>
<dbReference type="InterPro" id="IPR036291">
    <property type="entry name" value="NAD(P)-bd_dom_sf"/>
</dbReference>
<dbReference type="PRINTS" id="PR00080">
    <property type="entry name" value="SDRFAMILY"/>
</dbReference>
<keyword evidence="6" id="KW-1185">Reference proteome</keyword>
<sequence>MKPYVLITGASSGIGYEFAKRFLSEGYPVILVSSNDEKLSRVCTELKDNLLNCEKKANNSKVNNSKANNSEKANSEKASYPNVNEQTACNKVDSSSEKIIKIVQDLSKIGAAKELYQKVQAMNIEVGILINNAGIGYAGEFIRSERKLQEEIMILNMNNLVLLTHCFAKAMVSSKSGKILNVASNGAFQPGPYIGTYYATKSFVLNFSQALRVEVKRYGVTVSTLCPGATVSDFARRAGKQQLKLSMSAEEVADAGFRGLMKGKNVILPGIHNKAALIVPRRIRSLLIGRMYGSN</sequence>
<keyword evidence="2" id="KW-0560">Oxidoreductase</keyword>
<proteinExistence type="inferred from homology"/>
<evidence type="ECO:0008006" key="7">
    <source>
        <dbReference type="Google" id="ProtNLM"/>
    </source>
</evidence>
<dbReference type="GO" id="GO:0016020">
    <property type="term" value="C:membrane"/>
    <property type="evidence" value="ECO:0007669"/>
    <property type="project" value="TreeGrafter"/>
</dbReference>
<evidence type="ECO:0000313" key="6">
    <source>
        <dbReference type="Proteomes" id="UP000184038"/>
    </source>
</evidence>
<dbReference type="GO" id="GO:0016491">
    <property type="term" value="F:oxidoreductase activity"/>
    <property type="evidence" value="ECO:0007669"/>
    <property type="project" value="UniProtKB-KW"/>
</dbReference>
<evidence type="ECO:0000256" key="4">
    <source>
        <dbReference type="SAM" id="MobiDB-lite"/>
    </source>
</evidence>
<dbReference type="AlphaFoldDB" id="A0A1M7FC59"/>
<dbReference type="SUPFAM" id="SSF51735">
    <property type="entry name" value="NAD(P)-binding Rossmann-fold domains"/>
    <property type="match status" value="1"/>
</dbReference>
<dbReference type="PRINTS" id="PR00081">
    <property type="entry name" value="GDHRDH"/>
</dbReference>
<dbReference type="InterPro" id="IPR002347">
    <property type="entry name" value="SDR_fam"/>
</dbReference>
<evidence type="ECO:0000256" key="3">
    <source>
        <dbReference type="RuleBase" id="RU000363"/>
    </source>
</evidence>
<organism evidence="5 6">
    <name type="scientific">Anaerosporobacter mobilis DSM 15930</name>
    <dbReference type="NCBI Taxonomy" id="1120996"/>
    <lineage>
        <taxon>Bacteria</taxon>
        <taxon>Bacillati</taxon>
        <taxon>Bacillota</taxon>
        <taxon>Clostridia</taxon>
        <taxon>Lachnospirales</taxon>
        <taxon>Lachnospiraceae</taxon>
        <taxon>Anaerosporobacter</taxon>
    </lineage>
</organism>
<name>A0A1M7FC59_9FIRM</name>
<dbReference type="PANTHER" id="PTHR44196:SF2">
    <property type="entry name" value="SHORT-CHAIN DEHYDROGENASE-RELATED"/>
    <property type="match status" value="1"/>
</dbReference>
<dbReference type="RefSeq" id="WP_073282433.1">
    <property type="nucleotide sequence ID" value="NZ_FRCP01000005.1"/>
</dbReference>
<dbReference type="Pfam" id="PF00106">
    <property type="entry name" value="adh_short"/>
    <property type="match status" value="2"/>
</dbReference>
<evidence type="ECO:0000256" key="1">
    <source>
        <dbReference type="ARBA" id="ARBA00006484"/>
    </source>
</evidence>
<accession>A0A1M7FC59</accession>
<protein>
    <recommendedName>
        <fullName evidence="7">Short-chain dehydrogenase</fullName>
    </recommendedName>
</protein>
<dbReference type="Gene3D" id="3.40.50.720">
    <property type="entry name" value="NAD(P)-binding Rossmann-like Domain"/>
    <property type="match status" value="1"/>
</dbReference>
<dbReference type="EMBL" id="FRCP01000005">
    <property type="protein sequence ID" value="SHM01358.1"/>
    <property type="molecule type" value="Genomic_DNA"/>
</dbReference>
<feature type="compositionally biased region" description="Low complexity" evidence="4">
    <location>
        <begin position="61"/>
        <end position="79"/>
    </location>
</feature>